<evidence type="ECO:0000313" key="2">
    <source>
        <dbReference type="EMBL" id="MBP2023671.1"/>
    </source>
</evidence>
<keyword evidence="1" id="KW-1133">Transmembrane helix</keyword>
<organism evidence="2 3">
    <name type="scientific">Clostridium punense</name>
    <dbReference type="NCBI Taxonomy" id="1054297"/>
    <lineage>
        <taxon>Bacteria</taxon>
        <taxon>Bacillati</taxon>
        <taxon>Bacillota</taxon>
        <taxon>Clostridia</taxon>
        <taxon>Eubacteriales</taxon>
        <taxon>Clostridiaceae</taxon>
        <taxon>Clostridium</taxon>
    </lineage>
</organism>
<evidence type="ECO:0000313" key="3">
    <source>
        <dbReference type="Proteomes" id="UP001519308"/>
    </source>
</evidence>
<feature type="transmembrane region" description="Helical" evidence="1">
    <location>
        <begin position="129"/>
        <end position="151"/>
    </location>
</feature>
<dbReference type="Proteomes" id="UP001519308">
    <property type="component" value="Unassembled WGS sequence"/>
</dbReference>
<keyword evidence="3" id="KW-1185">Reference proteome</keyword>
<reference evidence="2 3" key="1">
    <citation type="submission" date="2021-03" db="EMBL/GenBank/DDBJ databases">
        <title>Genomic Encyclopedia of Type Strains, Phase IV (KMG-IV): sequencing the most valuable type-strain genomes for metagenomic binning, comparative biology and taxonomic classification.</title>
        <authorList>
            <person name="Goeker M."/>
        </authorList>
    </citation>
    <scope>NUCLEOTIDE SEQUENCE [LARGE SCALE GENOMIC DNA]</scope>
    <source>
        <strain evidence="2 3">DSM 28650</strain>
    </source>
</reference>
<comment type="caution">
    <text evidence="2">The sequence shown here is derived from an EMBL/GenBank/DDBJ whole genome shotgun (WGS) entry which is preliminary data.</text>
</comment>
<dbReference type="EMBL" id="JAGGLL010000035">
    <property type="protein sequence ID" value="MBP2023671.1"/>
    <property type="molecule type" value="Genomic_DNA"/>
</dbReference>
<keyword evidence="1" id="KW-0472">Membrane</keyword>
<gene>
    <name evidence="2" type="ORF">J2Z44_003513</name>
</gene>
<sequence length="242" mass="27728">MKKWDKTLLIIMLLCTLIILNFPIKATANSAEPPALIILVNNPPKDLSIVLESGTVSENVRFSRRAWEGYYAFYSKEIRGLSKYKFKISTAKESFECTITEPLKEYDNVFTLDMANKQLIPGKSKLRDILLVVIRVILTLIIEGIVFWLLGFRQKRSWIIFLFINLFTQGALNFWLNWGGFVIESYLIIKLFIGEWFVFLFEVIAFPLLIKERQKATMVGYAFLANLVSLFAGGVIIAALPI</sequence>
<accession>A0ABS4K928</accession>
<feature type="transmembrane region" description="Helical" evidence="1">
    <location>
        <begin position="188"/>
        <end position="209"/>
    </location>
</feature>
<proteinExistence type="predicted"/>
<evidence type="ECO:0000256" key="1">
    <source>
        <dbReference type="SAM" id="Phobius"/>
    </source>
</evidence>
<feature type="transmembrane region" description="Helical" evidence="1">
    <location>
        <begin position="158"/>
        <end position="176"/>
    </location>
</feature>
<protein>
    <submittedName>
        <fullName evidence="2">Uncharacterized protein</fullName>
    </submittedName>
</protein>
<dbReference type="RefSeq" id="WP_209649871.1">
    <property type="nucleotide sequence ID" value="NZ_JAGGLL010000035.1"/>
</dbReference>
<keyword evidence="1" id="KW-0812">Transmembrane</keyword>
<name>A0ABS4K928_9CLOT</name>
<feature type="transmembrane region" description="Helical" evidence="1">
    <location>
        <begin position="221"/>
        <end position="240"/>
    </location>
</feature>